<dbReference type="Pfam" id="PF01556">
    <property type="entry name" value="DnaJ_C"/>
    <property type="match status" value="1"/>
</dbReference>
<feature type="compositionally biased region" description="Polar residues" evidence="2">
    <location>
        <begin position="87"/>
        <end position="100"/>
    </location>
</feature>
<evidence type="ECO:0000259" key="3">
    <source>
        <dbReference type="PROSITE" id="PS50076"/>
    </source>
</evidence>
<dbReference type="InterPro" id="IPR018253">
    <property type="entry name" value="DnaJ_domain_CS"/>
</dbReference>
<dbReference type="InterPro" id="IPR002939">
    <property type="entry name" value="DnaJ_C"/>
</dbReference>
<dbReference type="EMBL" id="UOEU01000640">
    <property type="protein sequence ID" value="VAW36846.1"/>
    <property type="molecule type" value="Genomic_DNA"/>
</dbReference>
<dbReference type="Gene3D" id="1.10.287.110">
    <property type="entry name" value="DnaJ domain"/>
    <property type="match status" value="1"/>
</dbReference>
<dbReference type="PROSITE" id="PS00636">
    <property type="entry name" value="DNAJ_1"/>
    <property type="match status" value="1"/>
</dbReference>
<dbReference type="InterPro" id="IPR008971">
    <property type="entry name" value="HSP40/DnaJ_pept-bd"/>
</dbReference>
<feature type="domain" description="J" evidence="3">
    <location>
        <begin position="5"/>
        <end position="70"/>
    </location>
</feature>
<reference evidence="4" key="1">
    <citation type="submission" date="2018-06" db="EMBL/GenBank/DDBJ databases">
        <authorList>
            <person name="Zhirakovskaya E."/>
        </authorList>
    </citation>
    <scope>NUCLEOTIDE SEQUENCE</scope>
</reference>
<dbReference type="PANTHER" id="PTHR43096:SF52">
    <property type="entry name" value="DNAJ HOMOLOG 1, MITOCHONDRIAL-RELATED"/>
    <property type="match status" value="1"/>
</dbReference>
<dbReference type="GO" id="GO:0005737">
    <property type="term" value="C:cytoplasm"/>
    <property type="evidence" value="ECO:0007669"/>
    <property type="project" value="TreeGrafter"/>
</dbReference>
<dbReference type="SMART" id="SM00271">
    <property type="entry name" value="DnaJ"/>
    <property type="match status" value="1"/>
</dbReference>
<accession>A0A3B0VX80</accession>
<dbReference type="PRINTS" id="PR00625">
    <property type="entry name" value="JDOMAIN"/>
</dbReference>
<dbReference type="InterPro" id="IPR001623">
    <property type="entry name" value="DnaJ_domain"/>
</dbReference>
<dbReference type="SUPFAM" id="SSF49493">
    <property type="entry name" value="HSP40/DnaJ peptide-binding domain"/>
    <property type="match status" value="2"/>
</dbReference>
<protein>
    <submittedName>
        <fullName evidence="4">DnaJ-class molecular chaperone CbpA</fullName>
    </submittedName>
</protein>
<organism evidence="4">
    <name type="scientific">hydrothermal vent metagenome</name>
    <dbReference type="NCBI Taxonomy" id="652676"/>
    <lineage>
        <taxon>unclassified sequences</taxon>
        <taxon>metagenomes</taxon>
        <taxon>ecological metagenomes</taxon>
    </lineage>
</organism>
<dbReference type="FunFam" id="2.60.260.20:FF:000013">
    <property type="entry name" value="DnaJ subfamily B member 11"/>
    <property type="match status" value="1"/>
</dbReference>
<dbReference type="PANTHER" id="PTHR43096">
    <property type="entry name" value="DNAJ HOMOLOG 1, MITOCHONDRIAL-RELATED"/>
    <property type="match status" value="1"/>
</dbReference>
<dbReference type="AlphaFoldDB" id="A0A3B0VX80"/>
<dbReference type="GO" id="GO:0042026">
    <property type="term" value="P:protein refolding"/>
    <property type="evidence" value="ECO:0007669"/>
    <property type="project" value="TreeGrafter"/>
</dbReference>
<dbReference type="CDD" id="cd06257">
    <property type="entry name" value="DnaJ"/>
    <property type="match status" value="1"/>
</dbReference>
<dbReference type="SUPFAM" id="SSF46565">
    <property type="entry name" value="Chaperone J-domain"/>
    <property type="match status" value="1"/>
</dbReference>
<feature type="region of interest" description="Disordered" evidence="2">
    <location>
        <begin position="75"/>
        <end position="106"/>
    </location>
</feature>
<gene>
    <name evidence="4" type="ORF">MNBD_CHLOROFLEXI01-4618</name>
</gene>
<dbReference type="InterPro" id="IPR036869">
    <property type="entry name" value="J_dom_sf"/>
</dbReference>
<dbReference type="PROSITE" id="PS50076">
    <property type="entry name" value="DNAJ_2"/>
    <property type="match status" value="1"/>
</dbReference>
<proteinExistence type="predicted"/>
<dbReference type="Gene3D" id="2.60.260.20">
    <property type="entry name" value="Urease metallochaperone UreE, N-terminal domain"/>
    <property type="match status" value="2"/>
</dbReference>
<evidence type="ECO:0000256" key="1">
    <source>
        <dbReference type="ARBA" id="ARBA00023186"/>
    </source>
</evidence>
<sequence>MDYKDYYSILGVPKNASQDEIKKAYRKLARQYHPDLNKDDSKAEQMFKDLNEANEVLSDAEKRKMYDQFGSQWQQYQRGGGRPEDFWSQSQWGAQGTPSGRGQRRTVNSEEFEQMFGDSGFSDFFETLFSQQMGGQRGGFGQQTQTIRRSRDVEHTIQITLAEAFYGTSRSIQWESASFGSVSRSIEAKIPRGVQTGSRIRLKGQGQDGGHLYLRIQVLSDKQFERDGDNLKTAVPVDLYTALLGGQIDVSTIDRTVKLTVPPETRNGKQFRLRGLGMPNLKNAEERGNLYATIEVQLPTDLSEEEKELLQKLKSLRHKKT</sequence>
<evidence type="ECO:0000313" key="4">
    <source>
        <dbReference type="EMBL" id="VAW36846.1"/>
    </source>
</evidence>
<evidence type="ECO:0000256" key="2">
    <source>
        <dbReference type="SAM" id="MobiDB-lite"/>
    </source>
</evidence>
<name>A0A3B0VX80_9ZZZZ</name>
<dbReference type="GO" id="GO:0051082">
    <property type="term" value="F:unfolded protein binding"/>
    <property type="evidence" value="ECO:0007669"/>
    <property type="project" value="InterPro"/>
</dbReference>
<keyword evidence="1" id="KW-0143">Chaperone</keyword>
<dbReference type="CDD" id="cd10747">
    <property type="entry name" value="DnaJ_C"/>
    <property type="match status" value="1"/>
</dbReference>
<dbReference type="Pfam" id="PF00226">
    <property type="entry name" value="DnaJ"/>
    <property type="match status" value="1"/>
</dbReference>